<dbReference type="InterPro" id="IPR029787">
    <property type="entry name" value="Nucleotide_cyclase"/>
</dbReference>
<evidence type="ECO:0000313" key="3">
    <source>
        <dbReference type="Proteomes" id="UP000634308"/>
    </source>
</evidence>
<reference evidence="3" key="1">
    <citation type="journal article" date="2019" name="Int. J. Syst. Evol. Microbiol.">
        <title>The Global Catalogue of Microorganisms (GCM) 10K type strain sequencing project: providing services to taxonomists for standard genome sequencing and annotation.</title>
        <authorList>
            <consortium name="The Broad Institute Genomics Platform"/>
            <consortium name="The Broad Institute Genome Sequencing Center for Infectious Disease"/>
            <person name="Wu L."/>
            <person name="Ma J."/>
        </authorList>
    </citation>
    <scope>NUCLEOTIDE SEQUENCE [LARGE SCALE GENOMIC DNA]</scope>
    <source>
        <strain evidence="3">JCM 31404</strain>
    </source>
</reference>
<dbReference type="SUPFAM" id="SSF55073">
    <property type="entry name" value="Nucleotide cyclase"/>
    <property type="match status" value="1"/>
</dbReference>
<dbReference type="PANTHER" id="PTHR46663">
    <property type="entry name" value="DIGUANYLATE CYCLASE DGCT-RELATED"/>
    <property type="match status" value="1"/>
</dbReference>
<name>A0ABQ2RR97_9DEIO</name>
<evidence type="ECO:0000259" key="1">
    <source>
        <dbReference type="PROSITE" id="PS50887"/>
    </source>
</evidence>
<dbReference type="InterPro" id="IPR000160">
    <property type="entry name" value="GGDEF_dom"/>
</dbReference>
<feature type="domain" description="GGDEF" evidence="1">
    <location>
        <begin position="207"/>
        <end position="348"/>
    </location>
</feature>
<organism evidence="2 3">
    <name type="scientific">Deinococcus seoulensis</name>
    <dbReference type="NCBI Taxonomy" id="1837379"/>
    <lineage>
        <taxon>Bacteria</taxon>
        <taxon>Thermotogati</taxon>
        <taxon>Deinococcota</taxon>
        <taxon>Deinococci</taxon>
        <taxon>Deinococcales</taxon>
        <taxon>Deinococcaceae</taxon>
        <taxon>Deinococcus</taxon>
    </lineage>
</organism>
<dbReference type="SMART" id="SM00267">
    <property type="entry name" value="GGDEF"/>
    <property type="match status" value="1"/>
</dbReference>
<dbReference type="SUPFAM" id="SSF55781">
    <property type="entry name" value="GAF domain-like"/>
    <property type="match status" value="1"/>
</dbReference>
<dbReference type="Gene3D" id="3.30.450.40">
    <property type="match status" value="1"/>
</dbReference>
<dbReference type="InterPro" id="IPR003018">
    <property type="entry name" value="GAF"/>
</dbReference>
<dbReference type="EMBL" id="BMQM01000011">
    <property type="protein sequence ID" value="GGR58169.1"/>
    <property type="molecule type" value="Genomic_DNA"/>
</dbReference>
<dbReference type="Gene3D" id="3.30.70.270">
    <property type="match status" value="1"/>
</dbReference>
<proteinExistence type="predicted"/>
<evidence type="ECO:0000313" key="2">
    <source>
        <dbReference type="EMBL" id="GGR58169.1"/>
    </source>
</evidence>
<dbReference type="InterPro" id="IPR052163">
    <property type="entry name" value="DGC-Regulatory_Protein"/>
</dbReference>
<dbReference type="Pfam" id="PF00990">
    <property type="entry name" value="GGDEF"/>
    <property type="match status" value="1"/>
</dbReference>
<protein>
    <recommendedName>
        <fullName evidence="1">GGDEF domain-containing protein</fullName>
    </recommendedName>
</protein>
<dbReference type="NCBIfam" id="TIGR00254">
    <property type="entry name" value="GGDEF"/>
    <property type="match status" value="1"/>
</dbReference>
<dbReference type="PANTHER" id="PTHR46663:SF2">
    <property type="entry name" value="GGDEF DOMAIN-CONTAINING PROTEIN"/>
    <property type="match status" value="1"/>
</dbReference>
<dbReference type="Proteomes" id="UP000634308">
    <property type="component" value="Unassembled WGS sequence"/>
</dbReference>
<comment type="caution">
    <text evidence="2">The sequence shown here is derived from an EMBL/GenBank/DDBJ whole genome shotgun (WGS) entry which is preliminary data.</text>
</comment>
<gene>
    <name evidence="2" type="ORF">GCM10008959_19910</name>
</gene>
<dbReference type="CDD" id="cd01949">
    <property type="entry name" value="GGDEF"/>
    <property type="match status" value="1"/>
</dbReference>
<dbReference type="RefSeq" id="WP_189064833.1">
    <property type="nucleotide sequence ID" value="NZ_BMQM01000011.1"/>
</dbReference>
<dbReference type="PROSITE" id="PS50887">
    <property type="entry name" value="GGDEF"/>
    <property type="match status" value="1"/>
</dbReference>
<accession>A0ABQ2RR97</accession>
<sequence>MPGFRLHISESLTVLYRLAQAVMTAGDELEVLRLTVQAPVDVLGAHGASIITVNGDRIGPVLLAGQTEMTDFTADEFHEGLSGWVYRTGQVALSAPHEPDPRESERVRARRAANRCGHIAVLPLRDGARVTGTLTVITREDSPPFEDAELEWYGALANLTSAVLTQRRLHAELARRAHHDELTGLPNRSLLLDRLGQALLRLERHGGQCGLLFLDLNGFKEVNDRHGHEAGDGLLREVSRRLGSCLRGSDTAARFGGDEFVVMLPDVRSVDDARQVALRIGAALARPVTLHLPGSAGEQTPVVRVGASVGVAVAPLHGLDAGALCRAADQAMYRAKRDGQAVQLAVAGNVGTDG</sequence>
<dbReference type="InterPro" id="IPR043128">
    <property type="entry name" value="Rev_trsase/Diguanyl_cyclase"/>
</dbReference>
<dbReference type="InterPro" id="IPR029016">
    <property type="entry name" value="GAF-like_dom_sf"/>
</dbReference>
<dbReference type="Pfam" id="PF13185">
    <property type="entry name" value="GAF_2"/>
    <property type="match status" value="1"/>
</dbReference>
<dbReference type="SMART" id="SM00065">
    <property type="entry name" value="GAF"/>
    <property type="match status" value="1"/>
</dbReference>
<keyword evidence="3" id="KW-1185">Reference proteome</keyword>